<sequence length="422" mass="48224">MFRLSAVLKLLTQQQQPLNSRTQNFIITQTTDATANDEEALVAEDAAAVAAVSHLIDRHVFHYQEWSSDLNYTKLLKNCSFVDNDLFCDCDLLSRTFICYNVQSVDQIRRAFDHLLNATRSIYWNRLEIHCIEPYSNDDPTTATGSDNSSGGGTTKQSTIPPNKSFHISYELFTDGPRFDSILFVGDCSKPRHYDNLIAVDRDVQQIIMHRNMLRISTSCSLFQPKFERLTELILKDCLVAGDMISSTFSTRCLGHYGTRNEPMQLSKLIISSCNISLIEGGAFYNFAELELIDLSRNQITHLSRQAFAPHLYRLRTLKLHHNKLTSLNGEFFEKLPELREVLLSENRLQTLPFLPSAGPGVAQVLRLAENPWDCRCRLTWILEEPMDSVRLISDEPRCETPINFQNQTLFKGLQLIKQTFC</sequence>
<reference evidence="5" key="1">
    <citation type="submission" date="2013-05" db="EMBL/GenBank/DDBJ databases">
        <authorList>
            <person name="Yim A.K.Y."/>
            <person name="Chan T.F."/>
            <person name="Ji K.M."/>
            <person name="Liu X.Y."/>
            <person name="Zhou J.W."/>
            <person name="Li R.Q."/>
            <person name="Yang K.Y."/>
            <person name="Li J."/>
            <person name="Li M."/>
            <person name="Law P.T.W."/>
            <person name="Wu Y.L."/>
            <person name="Cai Z.L."/>
            <person name="Qin H."/>
            <person name="Bao Y."/>
            <person name="Leung R.K.K."/>
            <person name="Ng P.K.S."/>
            <person name="Zou J."/>
            <person name="Zhong X.J."/>
            <person name="Ran P.X."/>
            <person name="Zhong N.S."/>
            <person name="Liu Z.G."/>
            <person name="Tsui S.K.W."/>
        </authorList>
    </citation>
    <scope>NUCLEOTIDE SEQUENCE</scope>
    <source>
        <strain evidence="5">Derf</strain>
        <tissue evidence="5">Whole organism</tissue>
    </source>
</reference>
<dbReference type="InterPro" id="IPR050541">
    <property type="entry name" value="LRR_TM_domain-containing"/>
</dbReference>
<dbReference type="AlphaFoldDB" id="A0A922HRY0"/>
<dbReference type="Proteomes" id="UP000790347">
    <property type="component" value="Unassembled WGS sequence"/>
</dbReference>
<evidence type="ECO:0000313" key="5">
    <source>
        <dbReference type="EMBL" id="KAH9501643.1"/>
    </source>
</evidence>
<protein>
    <submittedName>
        <fullName evidence="5">Leucine-rich repeat and immunoglobulin-like domain-containing nogo receptor-interacting protein 2</fullName>
    </submittedName>
</protein>
<organism evidence="5 6">
    <name type="scientific">Dermatophagoides farinae</name>
    <name type="common">American house dust mite</name>
    <dbReference type="NCBI Taxonomy" id="6954"/>
    <lineage>
        <taxon>Eukaryota</taxon>
        <taxon>Metazoa</taxon>
        <taxon>Ecdysozoa</taxon>
        <taxon>Arthropoda</taxon>
        <taxon>Chelicerata</taxon>
        <taxon>Arachnida</taxon>
        <taxon>Acari</taxon>
        <taxon>Acariformes</taxon>
        <taxon>Sarcoptiformes</taxon>
        <taxon>Astigmata</taxon>
        <taxon>Psoroptidia</taxon>
        <taxon>Analgoidea</taxon>
        <taxon>Pyroglyphidae</taxon>
        <taxon>Dermatophagoidinae</taxon>
        <taxon>Dermatophagoides</taxon>
    </lineage>
</organism>
<dbReference type="SUPFAM" id="SSF52058">
    <property type="entry name" value="L domain-like"/>
    <property type="match status" value="1"/>
</dbReference>
<evidence type="ECO:0000313" key="6">
    <source>
        <dbReference type="Proteomes" id="UP000790347"/>
    </source>
</evidence>
<dbReference type="PANTHER" id="PTHR24369">
    <property type="entry name" value="ANTIGEN BSP, PUTATIVE-RELATED"/>
    <property type="match status" value="1"/>
</dbReference>
<dbReference type="InterPro" id="IPR003591">
    <property type="entry name" value="Leu-rich_rpt_typical-subtyp"/>
</dbReference>
<reference evidence="5" key="2">
    <citation type="journal article" date="2022" name="Res Sq">
        <title>Comparative Genomics Reveals Insights into the Divergent Evolution of Astigmatic Mites and Household Pest Adaptations.</title>
        <authorList>
            <person name="Xiong Q."/>
            <person name="Wan A.T.-Y."/>
            <person name="Liu X.-Y."/>
            <person name="Fung C.S.-H."/>
            <person name="Xiao X."/>
            <person name="Malainual N."/>
            <person name="Hou J."/>
            <person name="Wang L."/>
            <person name="Wang M."/>
            <person name="Yang K."/>
            <person name="Cui Y."/>
            <person name="Leung E."/>
            <person name="Nong W."/>
            <person name="Shin S.-K."/>
            <person name="Au S."/>
            <person name="Jeong K.Y."/>
            <person name="Chew F.T."/>
            <person name="Hui J."/>
            <person name="Leung T.F."/>
            <person name="Tungtrongchitr A."/>
            <person name="Zhong N."/>
            <person name="Liu Z."/>
            <person name="Tsui S."/>
        </authorList>
    </citation>
    <scope>NUCLEOTIDE SEQUENCE</scope>
    <source>
        <strain evidence="5">Derf</strain>
        <tissue evidence="5">Whole organism</tissue>
    </source>
</reference>
<accession>A0A922HRY0</accession>
<evidence type="ECO:0000256" key="1">
    <source>
        <dbReference type="ARBA" id="ARBA00022614"/>
    </source>
</evidence>
<dbReference type="SMART" id="SM00369">
    <property type="entry name" value="LRR_TYP"/>
    <property type="match status" value="3"/>
</dbReference>
<dbReference type="PROSITE" id="PS51450">
    <property type="entry name" value="LRR"/>
    <property type="match status" value="1"/>
</dbReference>
<dbReference type="GO" id="GO:0005886">
    <property type="term" value="C:plasma membrane"/>
    <property type="evidence" value="ECO:0007669"/>
    <property type="project" value="TreeGrafter"/>
</dbReference>
<gene>
    <name evidence="5" type="primary">LINGO2</name>
    <name evidence="5" type="ORF">DERF_012476</name>
</gene>
<dbReference type="PANTHER" id="PTHR24369:SF210">
    <property type="entry name" value="CHAOPTIN-RELATED"/>
    <property type="match status" value="1"/>
</dbReference>
<dbReference type="InterPro" id="IPR001611">
    <property type="entry name" value="Leu-rich_rpt"/>
</dbReference>
<dbReference type="Pfam" id="PF13855">
    <property type="entry name" value="LRR_8"/>
    <property type="match status" value="2"/>
</dbReference>
<comment type="caution">
    <text evidence="5">The sequence shown here is derived from an EMBL/GenBank/DDBJ whole genome shotgun (WGS) entry which is preliminary data.</text>
</comment>
<keyword evidence="1" id="KW-0433">Leucine-rich repeat</keyword>
<name>A0A922HRY0_DERFA</name>
<feature type="region of interest" description="Disordered" evidence="4">
    <location>
        <begin position="138"/>
        <end position="162"/>
    </location>
</feature>
<proteinExistence type="predicted"/>
<keyword evidence="3" id="KW-0677">Repeat</keyword>
<keyword evidence="2" id="KW-0732">Signal</keyword>
<evidence type="ECO:0000256" key="3">
    <source>
        <dbReference type="ARBA" id="ARBA00022737"/>
    </source>
</evidence>
<dbReference type="Gene3D" id="3.80.10.10">
    <property type="entry name" value="Ribonuclease Inhibitor"/>
    <property type="match status" value="1"/>
</dbReference>
<dbReference type="EMBL" id="ASGP02000006">
    <property type="protein sequence ID" value="KAH9501643.1"/>
    <property type="molecule type" value="Genomic_DNA"/>
</dbReference>
<dbReference type="InterPro" id="IPR032675">
    <property type="entry name" value="LRR_dom_sf"/>
</dbReference>
<keyword evidence="5" id="KW-0675">Receptor</keyword>
<keyword evidence="6" id="KW-1185">Reference proteome</keyword>
<evidence type="ECO:0000256" key="4">
    <source>
        <dbReference type="SAM" id="MobiDB-lite"/>
    </source>
</evidence>
<evidence type="ECO:0000256" key="2">
    <source>
        <dbReference type="ARBA" id="ARBA00022729"/>
    </source>
</evidence>